<feature type="domain" description="HTH tetR-type" evidence="3">
    <location>
        <begin position="6"/>
        <end position="66"/>
    </location>
</feature>
<evidence type="ECO:0000256" key="1">
    <source>
        <dbReference type="ARBA" id="ARBA00023125"/>
    </source>
</evidence>
<dbReference type="Gene3D" id="1.10.357.10">
    <property type="entry name" value="Tetracycline Repressor, domain 2"/>
    <property type="match status" value="1"/>
</dbReference>
<dbReference type="PANTHER" id="PTHR43479">
    <property type="entry name" value="ACREF/ENVCD OPERON REPRESSOR-RELATED"/>
    <property type="match status" value="1"/>
</dbReference>
<evidence type="ECO:0000259" key="3">
    <source>
        <dbReference type="PROSITE" id="PS50977"/>
    </source>
</evidence>
<organism evidence="4 5">
    <name type="scientific">Candidatus Flavonifractor intestinigallinarum</name>
    <dbReference type="NCBI Taxonomy" id="2838586"/>
    <lineage>
        <taxon>Bacteria</taxon>
        <taxon>Bacillati</taxon>
        <taxon>Bacillota</taxon>
        <taxon>Clostridia</taxon>
        <taxon>Eubacteriales</taxon>
        <taxon>Oscillospiraceae</taxon>
        <taxon>Flavonifractor</taxon>
    </lineage>
</organism>
<dbReference type="InterPro" id="IPR039532">
    <property type="entry name" value="TetR_C_Firmicutes"/>
</dbReference>
<dbReference type="AlphaFoldDB" id="A0A9D2ML36"/>
<name>A0A9D2ML36_9FIRM</name>
<dbReference type="Proteomes" id="UP000823921">
    <property type="component" value="Unassembled WGS sequence"/>
</dbReference>
<sequence>MCPLAPSTKLALSNSLRRLLQKKFLDDITVKEIVEDCEVNRQTFYYHFQDIYDLLHWFLEHETAEVLQPCTSWQEALMTTFHYIQENHAIIYHIYRSSGREHLDCQFFTMSHALTAKLLDTAAQDLVLAERDRDFLIDFYMYALAGTMLGWLADDMKEEPAELAARISFLLEDEFRRVAQRFSVPPQSP</sequence>
<dbReference type="EMBL" id="DWXO01000053">
    <property type="protein sequence ID" value="HJB80415.1"/>
    <property type="molecule type" value="Genomic_DNA"/>
</dbReference>
<dbReference type="InterPro" id="IPR050624">
    <property type="entry name" value="HTH-type_Tx_Regulator"/>
</dbReference>
<reference evidence="4" key="2">
    <citation type="submission" date="2021-04" db="EMBL/GenBank/DDBJ databases">
        <authorList>
            <person name="Gilroy R."/>
        </authorList>
    </citation>
    <scope>NUCLEOTIDE SEQUENCE</scope>
    <source>
        <strain evidence="4">CHK192-8294</strain>
    </source>
</reference>
<dbReference type="SUPFAM" id="SSF46689">
    <property type="entry name" value="Homeodomain-like"/>
    <property type="match status" value="1"/>
</dbReference>
<accession>A0A9D2ML36</accession>
<dbReference type="InterPro" id="IPR001647">
    <property type="entry name" value="HTH_TetR"/>
</dbReference>
<dbReference type="Pfam" id="PF14278">
    <property type="entry name" value="TetR_C_8"/>
    <property type="match status" value="1"/>
</dbReference>
<reference evidence="4" key="1">
    <citation type="journal article" date="2021" name="PeerJ">
        <title>Extensive microbial diversity within the chicken gut microbiome revealed by metagenomics and culture.</title>
        <authorList>
            <person name="Gilroy R."/>
            <person name="Ravi A."/>
            <person name="Getino M."/>
            <person name="Pursley I."/>
            <person name="Horton D.L."/>
            <person name="Alikhan N.F."/>
            <person name="Baker D."/>
            <person name="Gharbi K."/>
            <person name="Hall N."/>
            <person name="Watson M."/>
            <person name="Adriaenssens E.M."/>
            <person name="Foster-Nyarko E."/>
            <person name="Jarju S."/>
            <person name="Secka A."/>
            <person name="Antonio M."/>
            <person name="Oren A."/>
            <person name="Chaudhuri R.R."/>
            <person name="La Ragione R."/>
            <person name="Hildebrand F."/>
            <person name="Pallen M.J."/>
        </authorList>
    </citation>
    <scope>NUCLEOTIDE SEQUENCE</scope>
    <source>
        <strain evidence="4">CHK192-8294</strain>
    </source>
</reference>
<proteinExistence type="predicted"/>
<keyword evidence="1 2" id="KW-0238">DNA-binding</keyword>
<dbReference type="Pfam" id="PF00440">
    <property type="entry name" value="TetR_N"/>
    <property type="match status" value="1"/>
</dbReference>
<protein>
    <submittedName>
        <fullName evidence="4">TetR/AcrR family transcriptional regulator</fullName>
    </submittedName>
</protein>
<dbReference type="GO" id="GO:0003677">
    <property type="term" value="F:DNA binding"/>
    <property type="evidence" value="ECO:0007669"/>
    <property type="project" value="UniProtKB-UniRule"/>
</dbReference>
<feature type="DNA-binding region" description="H-T-H motif" evidence="2">
    <location>
        <begin position="29"/>
        <end position="48"/>
    </location>
</feature>
<dbReference type="InterPro" id="IPR009057">
    <property type="entry name" value="Homeodomain-like_sf"/>
</dbReference>
<dbReference type="PANTHER" id="PTHR43479:SF7">
    <property type="entry name" value="TETR-FAMILY TRANSCRIPTIONAL REGULATOR"/>
    <property type="match status" value="1"/>
</dbReference>
<gene>
    <name evidence="4" type="ORF">H9712_05480</name>
</gene>
<evidence type="ECO:0000313" key="4">
    <source>
        <dbReference type="EMBL" id="HJB80415.1"/>
    </source>
</evidence>
<comment type="caution">
    <text evidence="4">The sequence shown here is derived from an EMBL/GenBank/DDBJ whole genome shotgun (WGS) entry which is preliminary data.</text>
</comment>
<evidence type="ECO:0000256" key="2">
    <source>
        <dbReference type="PROSITE-ProRule" id="PRU00335"/>
    </source>
</evidence>
<evidence type="ECO:0000313" key="5">
    <source>
        <dbReference type="Proteomes" id="UP000823921"/>
    </source>
</evidence>
<dbReference type="PROSITE" id="PS50977">
    <property type="entry name" value="HTH_TETR_2"/>
    <property type="match status" value="1"/>
</dbReference>